<dbReference type="InterPro" id="IPR055343">
    <property type="entry name" value="CREG_beta-barrel"/>
</dbReference>
<accession>A0A0B1P0L5</accession>
<organism evidence="2 3">
    <name type="scientific">Uncinula necator</name>
    <name type="common">Grape powdery mildew</name>
    <dbReference type="NCBI Taxonomy" id="52586"/>
    <lineage>
        <taxon>Eukaryota</taxon>
        <taxon>Fungi</taxon>
        <taxon>Dikarya</taxon>
        <taxon>Ascomycota</taxon>
        <taxon>Pezizomycotina</taxon>
        <taxon>Leotiomycetes</taxon>
        <taxon>Erysiphales</taxon>
        <taxon>Erysiphaceae</taxon>
        <taxon>Erysiphe</taxon>
    </lineage>
</organism>
<dbReference type="EMBL" id="JNVN01004434">
    <property type="protein sequence ID" value="KHJ30349.1"/>
    <property type="molecule type" value="Genomic_DNA"/>
</dbReference>
<dbReference type="Pfam" id="PF13883">
    <property type="entry name" value="CREG_beta-barrel"/>
    <property type="match status" value="1"/>
</dbReference>
<evidence type="ECO:0000313" key="3">
    <source>
        <dbReference type="Proteomes" id="UP000030854"/>
    </source>
</evidence>
<proteinExistence type="predicted"/>
<dbReference type="HOGENOM" id="CLU_056802_1_0_1"/>
<dbReference type="STRING" id="52586.A0A0B1P0L5"/>
<dbReference type="Proteomes" id="UP000030854">
    <property type="component" value="Unassembled WGS sequence"/>
</dbReference>
<dbReference type="OMA" id="ITLSMRW"/>
<feature type="domain" description="CREG-like beta-barrel" evidence="1">
    <location>
        <begin position="101"/>
        <end position="250"/>
    </location>
</feature>
<comment type="caution">
    <text evidence="2">The sequence shown here is derived from an EMBL/GenBank/DDBJ whole genome shotgun (WGS) entry which is preliminary data.</text>
</comment>
<evidence type="ECO:0000259" key="1">
    <source>
        <dbReference type="Pfam" id="PF13883"/>
    </source>
</evidence>
<dbReference type="Gene3D" id="2.30.110.10">
    <property type="entry name" value="Electron Transport, Fmn-binding Protein, Chain A"/>
    <property type="match status" value="1"/>
</dbReference>
<sequence>MYFYSVPLTSFIVFALNIRQIICKPIVSNRHDNNVSHAARIPTPQESAVLARRILRLTPLATFSTIFPSISQSNASSSKESFSQKALHAYHVYPVEEHRPQRLDNTPIGLIEYVADCEVSGNPTILAINIATTFRNVAAGSNVSISFSWTPPPLSPWSNIISNIQRTSSYSAANLPRFALFGFLERIDPDEVEELSIEECFLKTHSDAKRWLPGNRIHTSKWQRFVVENIYWVGGFGDRAYIGWIPVDLWKSVMEDDIDRVRLPGEKQGWKEMINKWLGSKYSVN</sequence>
<dbReference type="InterPro" id="IPR012349">
    <property type="entry name" value="Split_barrel_FMN-bd"/>
</dbReference>
<name>A0A0B1P0L5_UNCNE</name>
<keyword evidence="3" id="KW-1185">Reference proteome</keyword>
<protein>
    <submittedName>
        <fullName evidence="2">Putative fmn-binding split barrel-related protein</fullName>
    </submittedName>
</protein>
<gene>
    <name evidence="2" type="ORF">EV44_g5938</name>
</gene>
<dbReference type="SUPFAM" id="SSF50475">
    <property type="entry name" value="FMN-binding split barrel"/>
    <property type="match status" value="1"/>
</dbReference>
<dbReference type="AlphaFoldDB" id="A0A0B1P0L5"/>
<reference evidence="2 3" key="1">
    <citation type="journal article" date="2014" name="BMC Genomics">
        <title>Adaptive genomic structural variation in the grape powdery mildew pathogen, Erysiphe necator.</title>
        <authorList>
            <person name="Jones L."/>
            <person name="Riaz S."/>
            <person name="Morales-Cruz A."/>
            <person name="Amrine K.C."/>
            <person name="McGuire B."/>
            <person name="Gubler W.D."/>
            <person name="Walker M.A."/>
            <person name="Cantu D."/>
        </authorList>
    </citation>
    <scope>NUCLEOTIDE SEQUENCE [LARGE SCALE GENOMIC DNA]</scope>
    <source>
        <strain evidence="3">c</strain>
    </source>
</reference>
<dbReference type="PANTHER" id="PTHR37273">
    <property type="entry name" value="CHROMOSOME 8, WHOLE GENOME SHOTGUN SEQUENCE"/>
    <property type="match status" value="1"/>
</dbReference>
<dbReference type="PANTHER" id="PTHR37273:SF1">
    <property type="entry name" value="ADL397C-AP"/>
    <property type="match status" value="1"/>
</dbReference>
<evidence type="ECO:0000313" key="2">
    <source>
        <dbReference type="EMBL" id="KHJ30349.1"/>
    </source>
</evidence>